<dbReference type="GO" id="GO:0000725">
    <property type="term" value="P:recombinational repair"/>
    <property type="evidence" value="ECO:0007669"/>
    <property type="project" value="TreeGrafter"/>
</dbReference>
<keyword evidence="2" id="KW-0378">Hydrolase</keyword>
<name>A0A3M2W712_PSESI</name>
<reference evidence="6 7" key="1">
    <citation type="submission" date="2018-08" db="EMBL/GenBank/DDBJ databases">
        <title>Recombination of ecologically and evolutionarily significant loci maintains genetic cohesion in the Pseudomonas syringae species complex.</title>
        <authorList>
            <person name="Dillon M."/>
            <person name="Thakur S."/>
            <person name="Almeida R.N.D."/>
            <person name="Weir B.S."/>
            <person name="Guttman D.S."/>
        </authorList>
    </citation>
    <scope>NUCLEOTIDE SEQUENCE [LARGE SCALE GENOMIC DNA]</scope>
    <source>
        <strain evidence="6 7">ICMP 3883</strain>
    </source>
</reference>
<evidence type="ECO:0000256" key="3">
    <source>
        <dbReference type="ARBA" id="ARBA00022806"/>
    </source>
</evidence>
<evidence type="ECO:0000313" key="7">
    <source>
        <dbReference type="Proteomes" id="UP000280292"/>
    </source>
</evidence>
<dbReference type="RefSeq" id="WP_122292053.1">
    <property type="nucleotide sequence ID" value="NZ_RBNR01000072.1"/>
</dbReference>
<dbReference type="AlphaFoldDB" id="A0A3M2W712"/>
<evidence type="ECO:0000256" key="1">
    <source>
        <dbReference type="ARBA" id="ARBA00022741"/>
    </source>
</evidence>
<evidence type="ECO:0000256" key="4">
    <source>
        <dbReference type="ARBA" id="ARBA00022840"/>
    </source>
</evidence>
<evidence type="ECO:0000256" key="2">
    <source>
        <dbReference type="ARBA" id="ARBA00022801"/>
    </source>
</evidence>
<dbReference type="GO" id="GO:0005829">
    <property type="term" value="C:cytosol"/>
    <property type="evidence" value="ECO:0007669"/>
    <property type="project" value="TreeGrafter"/>
</dbReference>
<evidence type="ECO:0000259" key="5">
    <source>
        <dbReference type="Pfam" id="PF00580"/>
    </source>
</evidence>
<keyword evidence="3" id="KW-0347">Helicase</keyword>
<dbReference type="GO" id="GO:0005524">
    <property type="term" value="F:ATP binding"/>
    <property type="evidence" value="ECO:0007669"/>
    <property type="project" value="UniProtKB-KW"/>
</dbReference>
<evidence type="ECO:0000313" key="6">
    <source>
        <dbReference type="EMBL" id="RML46338.1"/>
    </source>
</evidence>
<keyword evidence="4" id="KW-0067">ATP-binding</keyword>
<dbReference type="InterPro" id="IPR014016">
    <property type="entry name" value="UvrD-like_ATP-bd"/>
</dbReference>
<dbReference type="GO" id="GO:0043138">
    <property type="term" value="F:3'-5' DNA helicase activity"/>
    <property type="evidence" value="ECO:0007669"/>
    <property type="project" value="TreeGrafter"/>
</dbReference>
<gene>
    <name evidence="6" type="ORF">ALQ95_200049</name>
</gene>
<protein>
    <recommendedName>
        <fullName evidence="5">UvrD-like helicase ATP-binding domain-containing protein</fullName>
    </recommendedName>
</protein>
<dbReference type="PANTHER" id="PTHR11070">
    <property type="entry name" value="UVRD / RECB / PCRA DNA HELICASE FAMILY MEMBER"/>
    <property type="match status" value="1"/>
</dbReference>
<dbReference type="GO" id="GO:0016787">
    <property type="term" value="F:hydrolase activity"/>
    <property type="evidence" value="ECO:0007669"/>
    <property type="project" value="UniProtKB-KW"/>
</dbReference>
<dbReference type="GO" id="GO:0003677">
    <property type="term" value="F:DNA binding"/>
    <property type="evidence" value="ECO:0007669"/>
    <property type="project" value="InterPro"/>
</dbReference>
<comment type="caution">
    <text evidence="6">The sequence shown here is derived from an EMBL/GenBank/DDBJ whole genome shotgun (WGS) entry which is preliminary data.</text>
</comment>
<dbReference type="Pfam" id="PF00580">
    <property type="entry name" value="UvrD-helicase"/>
    <property type="match status" value="1"/>
</dbReference>
<keyword evidence="1" id="KW-0547">Nucleotide-binding</keyword>
<dbReference type="PANTHER" id="PTHR11070:SF59">
    <property type="entry name" value="DNA 3'-5' HELICASE"/>
    <property type="match status" value="1"/>
</dbReference>
<organism evidence="6 7">
    <name type="scientific">Pseudomonas syringae pv. ribicola</name>
    <dbReference type="NCBI Taxonomy" id="55398"/>
    <lineage>
        <taxon>Bacteria</taxon>
        <taxon>Pseudomonadati</taxon>
        <taxon>Pseudomonadota</taxon>
        <taxon>Gammaproteobacteria</taxon>
        <taxon>Pseudomonadales</taxon>
        <taxon>Pseudomonadaceae</taxon>
        <taxon>Pseudomonas</taxon>
    </lineage>
</organism>
<dbReference type="SUPFAM" id="SSF52540">
    <property type="entry name" value="P-loop containing nucleoside triphosphate hydrolases"/>
    <property type="match status" value="1"/>
</dbReference>
<dbReference type="EMBL" id="RBNR01000072">
    <property type="protein sequence ID" value="RML46338.1"/>
    <property type="molecule type" value="Genomic_DNA"/>
</dbReference>
<feature type="domain" description="UvrD-like helicase ATP-binding" evidence="5">
    <location>
        <begin position="110"/>
        <end position="176"/>
    </location>
</feature>
<accession>A0A3M2W712</accession>
<dbReference type="Gene3D" id="3.40.50.300">
    <property type="entry name" value="P-loop containing nucleotide triphosphate hydrolases"/>
    <property type="match status" value="2"/>
</dbReference>
<dbReference type="InterPro" id="IPR027417">
    <property type="entry name" value="P-loop_NTPase"/>
</dbReference>
<dbReference type="InterPro" id="IPR000212">
    <property type="entry name" value="DNA_helicase_UvrD/REP"/>
</dbReference>
<sequence>MLESPDNTLSLYISGLERASIVAAAGCGKTEQIARAVACSSHRRLILTHTHAGVDAITARLKKLSVPSEKFKVETIAGWCLRFATSFPLRSKIKAQRPTSSAEWNAVYDAALRLLQTKAVAHIIGASYGGVFVDEYQDCSLVQHRVVCLLANQLPTCIFGDPLQAIFDFKGQNPVNWDTEVYPEFPLVAELETPWRWKASKNPPLADWLRDVRKALEAGLEVDLMAAPACVGWFELPDDPMKQQPAIYAQCLNSIYDGESVVVIGNSTNEASRASLAQKLSKRAFSTIEAVNCKSLVKNAKAIEGARGKQLFDALLDFASQCMTGTEKTPMGKAVASRLKGGRAGMKFAPLFPVIHSLISTSTDDAAVAFLDALRGMPGTYLFRREMFHAMRSALILRGSMEGYTLMSAVAEVQNKQRHMGRKLPFRCIGSTLLVKGLEFDHAVVVQSANMSAKDWYVALTRATRTIRIVSSQSVIRAV</sequence>
<dbReference type="Proteomes" id="UP000280292">
    <property type="component" value="Unassembled WGS sequence"/>
</dbReference>
<dbReference type="GO" id="GO:0033202">
    <property type="term" value="C:DNA helicase complex"/>
    <property type="evidence" value="ECO:0007669"/>
    <property type="project" value="TreeGrafter"/>
</dbReference>
<proteinExistence type="predicted"/>